<sequence>MPTLSRFLLFVFIASSFKIGSSIEVHVINALPRGSAPMEIRCNSRSTNLDAKQLKSGDDYRWIVQKERATYLCAALWVNKIASWHGFQPRRDANQKSVFWLVKENGFFLGFDNSSWVKKSTWESE</sequence>
<accession>A0A067EY06</accession>
<evidence type="ECO:0000256" key="6">
    <source>
        <dbReference type="SAM" id="SignalP"/>
    </source>
</evidence>
<evidence type="ECO:0008006" key="9">
    <source>
        <dbReference type="Google" id="ProtNLM"/>
    </source>
</evidence>
<dbReference type="AlphaFoldDB" id="A0A067EY06"/>
<evidence type="ECO:0000256" key="2">
    <source>
        <dbReference type="ARBA" id="ARBA00005581"/>
    </source>
</evidence>
<protein>
    <recommendedName>
        <fullName evidence="9">S-protein homolog</fullName>
    </recommendedName>
</protein>
<dbReference type="SMR" id="A0A067EY06"/>
<comment type="similarity">
    <text evidence="2">Belongs to the plant self-incompatibility (S1) protein family.</text>
</comment>
<organism evidence="7 8">
    <name type="scientific">Citrus sinensis</name>
    <name type="common">Sweet orange</name>
    <name type="synonym">Citrus aurantium var. sinensis</name>
    <dbReference type="NCBI Taxonomy" id="2711"/>
    <lineage>
        <taxon>Eukaryota</taxon>
        <taxon>Viridiplantae</taxon>
        <taxon>Streptophyta</taxon>
        <taxon>Embryophyta</taxon>
        <taxon>Tracheophyta</taxon>
        <taxon>Spermatophyta</taxon>
        <taxon>Magnoliopsida</taxon>
        <taxon>eudicotyledons</taxon>
        <taxon>Gunneridae</taxon>
        <taxon>Pentapetalae</taxon>
        <taxon>rosids</taxon>
        <taxon>malvids</taxon>
        <taxon>Sapindales</taxon>
        <taxon>Rutaceae</taxon>
        <taxon>Aurantioideae</taxon>
        <taxon>Citrus</taxon>
    </lineage>
</organism>
<dbReference type="Proteomes" id="UP000027120">
    <property type="component" value="Unassembled WGS sequence"/>
</dbReference>
<evidence type="ECO:0000313" key="8">
    <source>
        <dbReference type="Proteomes" id="UP000027120"/>
    </source>
</evidence>
<keyword evidence="4" id="KW-0964">Secreted</keyword>
<gene>
    <name evidence="7" type="ORF">CISIN_1g039189mg</name>
</gene>
<feature type="chain" id="PRO_5001636768" description="S-protein homolog" evidence="6">
    <location>
        <begin position="23"/>
        <end position="125"/>
    </location>
</feature>
<keyword evidence="3" id="KW-0713">Self-incompatibility</keyword>
<evidence type="ECO:0000256" key="1">
    <source>
        <dbReference type="ARBA" id="ARBA00004613"/>
    </source>
</evidence>
<evidence type="ECO:0000256" key="3">
    <source>
        <dbReference type="ARBA" id="ARBA00022471"/>
    </source>
</evidence>
<dbReference type="InterPro" id="IPR010264">
    <property type="entry name" value="Self-incomp_S1"/>
</dbReference>
<evidence type="ECO:0000313" key="7">
    <source>
        <dbReference type="EMBL" id="KDO55826.1"/>
    </source>
</evidence>
<keyword evidence="5 6" id="KW-0732">Signal</keyword>
<dbReference type="EMBL" id="KK784979">
    <property type="protein sequence ID" value="KDO55826.1"/>
    <property type="molecule type" value="Genomic_DNA"/>
</dbReference>
<reference evidence="7 8" key="1">
    <citation type="submission" date="2014-04" db="EMBL/GenBank/DDBJ databases">
        <authorList>
            <consortium name="International Citrus Genome Consortium"/>
            <person name="Gmitter F."/>
            <person name="Chen C."/>
            <person name="Farmerie W."/>
            <person name="Harkins T."/>
            <person name="Desany B."/>
            <person name="Mohiuddin M."/>
            <person name="Kodira C."/>
            <person name="Borodovsky M."/>
            <person name="Lomsadze A."/>
            <person name="Burns P."/>
            <person name="Jenkins J."/>
            <person name="Prochnik S."/>
            <person name="Shu S."/>
            <person name="Chapman J."/>
            <person name="Pitluck S."/>
            <person name="Schmutz J."/>
            <person name="Rokhsar D."/>
        </authorList>
    </citation>
    <scope>NUCLEOTIDE SEQUENCE</scope>
</reference>
<dbReference type="GO" id="GO:0005576">
    <property type="term" value="C:extracellular region"/>
    <property type="evidence" value="ECO:0007669"/>
    <property type="project" value="UniProtKB-SubCell"/>
</dbReference>
<feature type="signal peptide" evidence="6">
    <location>
        <begin position="1"/>
        <end position="22"/>
    </location>
</feature>
<dbReference type="PANTHER" id="PTHR35630">
    <property type="entry name" value="LEGUMINOSIN GROUP486 SECRETED PEPTIDE"/>
    <property type="match status" value="1"/>
</dbReference>
<keyword evidence="8" id="KW-1185">Reference proteome</keyword>
<dbReference type="GO" id="GO:0060320">
    <property type="term" value="P:rejection of self pollen"/>
    <property type="evidence" value="ECO:0007669"/>
    <property type="project" value="UniProtKB-KW"/>
</dbReference>
<dbReference type="Pfam" id="PF05938">
    <property type="entry name" value="Self-incomp_S1"/>
    <property type="match status" value="1"/>
</dbReference>
<evidence type="ECO:0000256" key="4">
    <source>
        <dbReference type="ARBA" id="ARBA00022525"/>
    </source>
</evidence>
<comment type="subcellular location">
    <subcellularLocation>
        <location evidence="1">Secreted</location>
    </subcellularLocation>
</comment>
<evidence type="ECO:0000256" key="5">
    <source>
        <dbReference type="ARBA" id="ARBA00022729"/>
    </source>
</evidence>
<proteinExistence type="inferred from homology"/>
<dbReference type="PANTHER" id="PTHR35630:SF1">
    <property type="entry name" value="LEGUMINOSIN GROUP486 SECRETED PEPTIDE"/>
    <property type="match status" value="1"/>
</dbReference>
<name>A0A067EY06_CITSI</name>